<feature type="binding site" evidence="8">
    <location>
        <begin position="30"/>
        <end position="37"/>
    </location>
    <ligand>
        <name>ATP</name>
        <dbReference type="ChEBI" id="CHEBI:30616"/>
    </ligand>
</feature>
<feature type="binding site" evidence="8">
    <location>
        <begin position="147"/>
        <end position="150"/>
    </location>
    <ligand>
        <name>ATP</name>
        <dbReference type="ChEBI" id="CHEBI:30616"/>
    </ligand>
</feature>
<dbReference type="Pfam" id="PF02569">
    <property type="entry name" value="Pantoate_ligase"/>
    <property type="match status" value="1"/>
</dbReference>
<dbReference type="FunFam" id="3.40.50.620:FF:000013">
    <property type="entry name" value="Pantothenate synthetase"/>
    <property type="match status" value="1"/>
</dbReference>
<feature type="binding site" evidence="8">
    <location>
        <begin position="184"/>
        <end position="187"/>
    </location>
    <ligand>
        <name>ATP</name>
        <dbReference type="ChEBI" id="CHEBI:30616"/>
    </ligand>
</feature>
<sequence>MKVVGTIQEMQSACRALRLAGQSLGLVPTMGALHDGHLSLVRASKATCGVTAVSIFVNPTQFAPNEDLAKYPRTFETDCLALQAGEVDLVFAPTVAEMYPPGAVTWVEVAEVSDRLDGASRPGHFRGVATVVAKLFHIVSPTHAFFGQKDAAQLAVLRKMVRDLNFDLEIVGCPVVREADGLAMSSRNRFLQAEERQHALVISQALREAGRIVASGVTSADQLVEKMAAVMREQPKVRVDYIAVADPNTLEAISDVRQGGLLAIAAFAGSTRLIDNILIAGRTG</sequence>
<dbReference type="Proteomes" id="UP000253606">
    <property type="component" value="Chromosome"/>
</dbReference>
<evidence type="ECO:0000256" key="1">
    <source>
        <dbReference type="ARBA" id="ARBA00004990"/>
    </source>
</evidence>
<accession>A0A2Z5FX57</accession>
<evidence type="ECO:0000256" key="7">
    <source>
        <dbReference type="ARBA" id="ARBA00048258"/>
    </source>
</evidence>
<dbReference type="EC" id="6.3.2.1" evidence="8"/>
<dbReference type="OrthoDB" id="9773087at2"/>
<dbReference type="NCBIfam" id="TIGR00018">
    <property type="entry name" value="panC"/>
    <property type="match status" value="1"/>
</dbReference>
<evidence type="ECO:0000256" key="4">
    <source>
        <dbReference type="ARBA" id="ARBA00022655"/>
    </source>
</evidence>
<dbReference type="InterPro" id="IPR003721">
    <property type="entry name" value="Pantoate_ligase"/>
</dbReference>
<comment type="miscellaneous">
    <text evidence="8">The reaction proceeds by a bi uni uni bi ping pong mechanism.</text>
</comment>
<comment type="subcellular location">
    <subcellularLocation>
        <location evidence="8">Cytoplasm</location>
    </subcellularLocation>
</comment>
<dbReference type="Gene3D" id="3.40.50.620">
    <property type="entry name" value="HUPs"/>
    <property type="match status" value="1"/>
</dbReference>
<evidence type="ECO:0000256" key="2">
    <source>
        <dbReference type="ARBA" id="ARBA00009256"/>
    </source>
</evidence>
<dbReference type="CDD" id="cd00560">
    <property type="entry name" value="PanC"/>
    <property type="match status" value="1"/>
</dbReference>
<keyword evidence="8" id="KW-0963">Cytoplasm</keyword>
<dbReference type="InterPro" id="IPR042176">
    <property type="entry name" value="Pantoate_ligase_C"/>
</dbReference>
<comment type="pathway">
    <text evidence="1 8">Cofactor biosynthesis; (R)-pantothenate biosynthesis; (R)-pantothenate from (R)-pantoate and beta-alanine: step 1/1.</text>
</comment>
<keyword evidence="10" id="KW-1185">Reference proteome</keyword>
<dbReference type="PANTHER" id="PTHR21299">
    <property type="entry name" value="CYTIDYLATE KINASE/PANTOATE-BETA-ALANINE LIGASE"/>
    <property type="match status" value="1"/>
</dbReference>
<dbReference type="GO" id="GO:0004592">
    <property type="term" value="F:pantoate-beta-alanine ligase activity"/>
    <property type="evidence" value="ECO:0007669"/>
    <property type="project" value="UniProtKB-UniRule"/>
</dbReference>
<evidence type="ECO:0000256" key="5">
    <source>
        <dbReference type="ARBA" id="ARBA00022741"/>
    </source>
</evidence>
<protein>
    <recommendedName>
        <fullName evidence="8">Pantothenate synthetase</fullName>
        <shortName evidence="8">PS</shortName>
        <ecNumber evidence="8">6.3.2.1</ecNumber>
    </recommendedName>
    <alternativeName>
        <fullName evidence="8">Pantoate--beta-alanine ligase</fullName>
    </alternativeName>
    <alternativeName>
        <fullName evidence="8">Pantoate-activating enzyme</fullName>
    </alternativeName>
</protein>
<dbReference type="UniPathway" id="UPA00028">
    <property type="reaction ID" value="UER00005"/>
</dbReference>
<feature type="binding site" evidence="8">
    <location>
        <position position="61"/>
    </location>
    <ligand>
        <name>(R)-pantoate</name>
        <dbReference type="ChEBI" id="CHEBI:15980"/>
    </ligand>
</feature>
<evidence type="ECO:0000313" key="9">
    <source>
        <dbReference type="EMBL" id="AXC10965.1"/>
    </source>
</evidence>
<dbReference type="InterPro" id="IPR014729">
    <property type="entry name" value="Rossmann-like_a/b/a_fold"/>
</dbReference>
<dbReference type="HAMAP" id="MF_00158">
    <property type="entry name" value="PanC"/>
    <property type="match status" value="1"/>
</dbReference>
<dbReference type="EMBL" id="CP030840">
    <property type="protein sequence ID" value="AXC10965.1"/>
    <property type="molecule type" value="Genomic_DNA"/>
</dbReference>
<keyword evidence="3 8" id="KW-0436">Ligase</keyword>
<feature type="binding site" evidence="8">
    <location>
        <position position="176"/>
    </location>
    <ligand>
        <name>ATP</name>
        <dbReference type="ChEBI" id="CHEBI:30616"/>
    </ligand>
</feature>
<organism evidence="9 10">
    <name type="scientific">Acidisarcina polymorpha</name>
    <dbReference type="NCBI Taxonomy" id="2211140"/>
    <lineage>
        <taxon>Bacteria</taxon>
        <taxon>Pseudomonadati</taxon>
        <taxon>Acidobacteriota</taxon>
        <taxon>Terriglobia</taxon>
        <taxon>Terriglobales</taxon>
        <taxon>Acidobacteriaceae</taxon>
        <taxon>Acidisarcina</taxon>
    </lineage>
</organism>
<feature type="binding site" evidence="8">
    <location>
        <position position="153"/>
    </location>
    <ligand>
        <name>(R)-pantoate</name>
        <dbReference type="ChEBI" id="CHEBI:15980"/>
    </ligand>
</feature>
<name>A0A2Z5FX57_9BACT</name>
<feature type="binding site" evidence="8">
    <location>
        <position position="61"/>
    </location>
    <ligand>
        <name>beta-alanine</name>
        <dbReference type="ChEBI" id="CHEBI:57966"/>
    </ligand>
</feature>
<gene>
    <name evidence="8" type="primary">panC</name>
    <name evidence="9" type="ORF">ACPOL_1619</name>
</gene>
<comment type="similarity">
    <text evidence="2 8">Belongs to the pantothenate synthetase family.</text>
</comment>
<dbReference type="AlphaFoldDB" id="A0A2Z5FX57"/>
<comment type="function">
    <text evidence="8">Catalyzes the condensation of pantoate with beta-alanine in an ATP-dependent reaction via a pantoyl-adenylate intermediate.</text>
</comment>
<dbReference type="GO" id="GO:0005524">
    <property type="term" value="F:ATP binding"/>
    <property type="evidence" value="ECO:0007669"/>
    <property type="project" value="UniProtKB-KW"/>
</dbReference>
<comment type="subunit">
    <text evidence="8">Homodimer.</text>
</comment>
<dbReference type="PANTHER" id="PTHR21299:SF1">
    <property type="entry name" value="PANTOATE--BETA-ALANINE LIGASE"/>
    <property type="match status" value="1"/>
</dbReference>
<evidence type="ECO:0000256" key="6">
    <source>
        <dbReference type="ARBA" id="ARBA00022840"/>
    </source>
</evidence>
<dbReference type="SUPFAM" id="SSF52374">
    <property type="entry name" value="Nucleotidylyl transferase"/>
    <property type="match status" value="1"/>
</dbReference>
<feature type="active site" description="Proton donor" evidence="8">
    <location>
        <position position="37"/>
    </location>
</feature>
<dbReference type="RefSeq" id="WP_114206490.1">
    <property type="nucleotide sequence ID" value="NZ_CP030840.1"/>
</dbReference>
<dbReference type="GO" id="GO:0005829">
    <property type="term" value="C:cytosol"/>
    <property type="evidence" value="ECO:0007669"/>
    <property type="project" value="TreeGrafter"/>
</dbReference>
<dbReference type="Gene3D" id="3.30.1300.10">
    <property type="entry name" value="Pantoate-beta-alanine ligase, C-terminal domain"/>
    <property type="match status" value="1"/>
</dbReference>
<evidence type="ECO:0000313" key="10">
    <source>
        <dbReference type="Proteomes" id="UP000253606"/>
    </source>
</evidence>
<keyword evidence="4 8" id="KW-0566">Pantothenate biosynthesis</keyword>
<keyword evidence="5 8" id="KW-0547">Nucleotide-binding</keyword>
<keyword evidence="6 8" id="KW-0067">ATP-binding</keyword>
<proteinExistence type="inferred from homology"/>
<comment type="catalytic activity">
    <reaction evidence="7 8">
        <text>(R)-pantoate + beta-alanine + ATP = (R)-pantothenate + AMP + diphosphate + H(+)</text>
        <dbReference type="Rhea" id="RHEA:10912"/>
        <dbReference type="ChEBI" id="CHEBI:15378"/>
        <dbReference type="ChEBI" id="CHEBI:15980"/>
        <dbReference type="ChEBI" id="CHEBI:29032"/>
        <dbReference type="ChEBI" id="CHEBI:30616"/>
        <dbReference type="ChEBI" id="CHEBI:33019"/>
        <dbReference type="ChEBI" id="CHEBI:57966"/>
        <dbReference type="ChEBI" id="CHEBI:456215"/>
        <dbReference type="EC" id="6.3.2.1"/>
    </reaction>
</comment>
<evidence type="ECO:0000256" key="8">
    <source>
        <dbReference type="HAMAP-Rule" id="MF_00158"/>
    </source>
</evidence>
<evidence type="ECO:0000256" key="3">
    <source>
        <dbReference type="ARBA" id="ARBA00022598"/>
    </source>
</evidence>
<dbReference type="KEGG" id="abas:ACPOL_1619"/>
<reference evidence="9 10" key="1">
    <citation type="journal article" date="2018" name="Front. Microbiol.">
        <title>Hydrolytic Capabilities as a Key to Environmental Success: Chitinolytic and Cellulolytic Acidobacteria From Acidic Sub-arctic Soils and Boreal Peatlands.</title>
        <authorList>
            <person name="Belova S.E."/>
            <person name="Ravin N.V."/>
            <person name="Pankratov T.A."/>
            <person name="Rakitin A.L."/>
            <person name="Ivanova A.A."/>
            <person name="Beletsky A.V."/>
            <person name="Mardanov A.V."/>
            <person name="Sinninghe Damste J.S."/>
            <person name="Dedysh S.N."/>
        </authorList>
    </citation>
    <scope>NUCLEOTIDE SEQUENCE [LARGE SCALE GENOMIC DNA]</scope>
    <source>
        <strain evidence="9 10">SBC82</strain>
    </source>
</reference>
<dbReference type="GO" id="GO:0015940">
    <property type="term" value="P:pantothenate biosynthetic process"/>
    <property type="evidence" value="ECO:0007669"/>
    <property type="project" value="UniProtKB-UniRule"/>
</dbReference>